<proteinExistence type="inferred from homology"/>
<evidence type="ECO:0000313" key="5">
    <source>
        <dbReference type="Proteomes" id="UP000188246"/>
    </source>
</evidence>
<dbReference type="InterPro" id="IPR018376">
    <property type="entry name" value="Enoyl-CoA_hyd/isom_CS"/>
</dbReference>
<evidence type="ECO:0000256" key="1">
    <source>
        <dbReference type="ARBA" id="ARBA00005254"/>
    </source>
</evidence>
<dbReference type="STRING" id="633807.BW732_07155"/>
<dbReference type="PANTHER" id="PTHR11941">
    <property type="entry name" value="ENOYL-COA HYDRATASE-RELATED"/>
    <property type="match status" value="1"/>
</dbReference>
<dbReference type="CDD" id="cd06558">
    <property type="entry name" value="crotonase-like"/>
    <property type="match status" value="1"/>
</dbReference>
<dbReference type="Gene3D" id="1.10.12.10">
    <property type="entry name" value="Lyase 2-enoyl-coa Hydratase, Chain A, domain 2"/>
    <property type="match status" value="1"/>
</dbReference>
<dbReference type="GO" id="GO:0016836">
    <property type="term" value="F:hydro-lyase activity"/>
    <property type="evidence" value="ECO:0007669"/>
    <property type="project" value="UniProtKB-ARBA"/>
</dbReference>
<gene>
    <name evidence="4" type="ORF">BW732_07155</name>
</gene>
<dbReference type="InterPro" id="IPR029045">
    <property type="entry name" value="ClpP/crotonase-like_dom_sf"/>
</dbReference>
<dbReference type="PROSITE" id="PS00166">
    <property type="entry name" value="ENOYL_COA_HYDRATASE"/>
    <property type="match status" value="1"/>
</dbReference>
<protein>
    <submittedName>
        <fullName evidence="4">Crotonase</fullName>
    </submittedName>
</protein>
<accession>A0A1Q2D6U0</accession>
<dbReference type="GO" id="GO:0006635">
    <property type="term" value="P:fatty acid beta-oxidation"/>
    <property type="evidence" value="ECO:0007669"/>
    <property type="project" value="TreeGrafter"/>
</dbReference>
<dbReference type="AlphaFoldDB" id="A0A1Q2D6U0"/>
<sequence>MTHYNTVLLEIDKQIATLTINRPQSLNALNQQTLEEIEQAVQSLNMREVRVLIITGSGEKAFVAGADIKEMAAKTALEAREFSLLGNRVFRAIDELPIPVIAAINGYALGGGLELAMACDVRFASTKAVAGLPEVNLGVIPGFGGTQRLSRIIGLPKALELMFEAANVRSEEGLSIGLFNRVFEPEALLAETIAYAEKIIKKGPIAVKFVKEAAKTGYEMPIDQALGLEAELFGLTFATEDQTEGMTAFIEKRAATFKNQ</sequence>
<keyword evidence="5" id="KW-1185">Reference proteome</keyword>
<evidence type="ECO:0000256" key="3">
    <source>
        <dbReference type="RuleBase" id="RU003707"/>
    </source>
</evidence>
<dbReference type="SUPFAM" id="SSF52096">
    <property type="entry name" value="ClpP/crotonase"/>
    <property type="match status" value="1"/>
</dbReference>
<dbReference type="EMBL" id="CP019609">
    <property type="protein sequence ID" value="AQP54011.1"/>
    <property type="molecule type" value="Genomic_DNA"/>
</dbReference>
<dbReference type="FunFam" id="1.10.12.10:FF:000001">
    <property type="entry name" value="Probable enoyl-CoA hydratase, mitochondrial"/>
    <property type="match status" value="1"/>
</dbReference>
<dbReference type="InterPro" id="IPR001753">
    <property type="entry name" value="Enoyl-CoA_hydra/iso"/>
</dbReference>
<evidence type="ECO:0000256" key="2">
    <source>
        <dbReference type="ARBA" id="ARBA00023239"/>
    </source>
</evidence>
<name>A0A1Q2D6U0_9ENTE</name>
<dbReference type="Gene3D" id="3.90.226.10">
    <property type="entry name" value="2-enoyl-CoA Hydratase, Chain A, domain 1"/>
    <property type="match status" value="1"/>
</dbReference>
<keyword evidence="2" id="KW-0456">Lyase</keyword>
<dbReference type="Proteomes" id="UP000188246">
    <property type="component" value="Chromosome"/>
</dbReference>
<reference evidence="4 5" key="1">
    <citation type="journal article" date="2010" name="Int. J. Syst. Evol. Microbiol.">
        <title>Vagococcus penaei sp. nov., isolated from spoilage microbiota of cooked shrimp (Penaeus vannamei).</title>
        <authorList>
            <person name="Jaffres E."/>
            <person name="Prevost H."/>
            <person name="Rossero A."/>
            <person name="Joffraud J.J."/>
            <person name="Dousset X."/>
        </authorList>
    </citation>
    <scope>NUCLEOTIDE SEQUENCE [LARGE SCALE GENOMIC DNA]</scope>
    <source>
        <strain evidence="4 5">CD276</strain>
    </source>
</reference>
<organism evidence="4 5">
    <name type="scientific">Vagococcus penaei</name>
    <dbReference type="NCBI Taxonomy" id="633807"/>
    <lineage>
        <taxon>Bacteria</taxon>
        <taxon>Bacillati</taxon>
        <taxon>Bacillota</taxon>
        <taxon>Bacilli</taxon>
        <taxon>Lactobacillales</taxon>
        <taxon>Enterococcaceae</taxon>
        <taxon>Vagococcus</taxon>
    </lineage>
</organism>
<dbReference type="KEGG" id="vpi:BW732_07155"/>
<comment type="similarity">
    <text evidence="1 3">Belongs to the enoyl-CoA hydratase/isomerase family.</text>
</comment>
<dbReference type="PANTHER" id="PTHR11941:SF54">
    <property type="entry name" value="ENOYL-COA HYDRATASE, MITOCHONDRIAL"/>
    <property type="match status" value="1"/>
</dbReference>
<dbReference type="OrthoDB" id="9775794at2"/>
<dbReference type="RefSeq" id="WP_077276089.1">
    <property type="nucleotide sequence ID" value="NZ_CP019609.1"/>
</dbReference>
<evidence type="ECO:0000313" key="4">
    <source>
        <dbReference type="EMBL" id="AQP54011.1"/>
    </source>
</evidence>
<dbReference type="FunFam" id="3.90.226.10:FF:000009">
    <property type="entry name" value="Carnitinyl-CoA dehydratase"/>
    <property type="match status" value="1"/>
</dbReference>
<dbReference type="InterPro" id="IPR014748">
    <property type="entry name" value="Enoyl-CoA_hydra_C"/>
</dbReference>
<dbReference type="Pfam" id="PF00378">
    <property type="entry name" value="ECH_1"/>
    <property type="match status" value="1"/>
</dbReference>